<organism evidence="3 5">
    <name type="scientific">Hepatospora eriocheir</name>
    <dbReference type="NCBI Taxonomy" id="1081669"/>
    <lineage>
        <taxon>Eukaryota</taxon>
        <taxon>Fungi</taxon>
        <taxon>Fungi incertae sedis</taxon>
        <taxon>Microsporidia</taxon>
        <taxon>Hepatosporidae</taxon>
        <taxon>Hepatospora</taxon>
    </lineage>
</organism>
<reference evidence="4 5" key="1">
    <citation type="journal article" date="2017" name="Environ. Microbiol.">
        <title>Decay of the glycolytic pathway and adaptation to intranuclear parasitism within Enterocytozoonidae microsporidia.</title>
        <authorList>
            <person name="Wiredu Boakye D."/>
            <person name="Jaroenlak P."/>
            <person name="Prachumwat A."/>
            <person name="Williams T.A."/>
            <person name="Bateman K.S."/>
            <person name="Itsathitphaisarn O."/>
            <person name="Sritunyalucksana K."/>
            <person name="Paszkiewicz K.H."/>
            <person name="Moore K.A."/>
            <person name="Stentiford G.D."/>
            <person name="Williams B.A."/>
        </authorList>
    </citation>
    <scope>NUCLEOTIDE SEQUENCE [LARGE SCALE GENOMIC DNA]</scope>
    <source>
        <strain evidence="3">Canceri</strain>
        <strain evidence="5">canceri</strain>
        <strain evidence="2 4">GB1</strain>
    </source>
</reference>
<comment type="caution">
    <text evidence="3">The sequence shown here is derived from an EMBL/GenBank/DDBJ whole genome shotgun (WGS) entry which is preliminary data.</text>
</comment>
<evidence type="ECO:0000313" key="5">
    <source>
        <dbReference type="Proteomes" id="UP000192501"/>
    </source>
</evidence>
<sequence>MSVIPSSKKYAIAGLLIHAAGSQVTEDKIEEIFKELKIKYNSKIASLFVHSAESYDSFISSSFGTSTPVASKAVNNAVVEEEESEEEESSSGVSLDF</sequence>
<evidence type="ECO:0000313" key="4">
    <source>
        <dbReference type="Proteomes" id="UP000192356"/>
    </source>
</evidence>
<protein>
    <submittedName>
        <fullName evidence="3">Uncharacterized protein</fullName>
    </submittedName>
</protein>
<keyword evidence="4" id="KW-1185">Reference proteome</keyword>
<dbReference type="AlphaFoldDB" id="A0A1X0QH98"/>
<evidence type="ECO:0000313" key="2">
    <source>
        <dbReference type="EMBL" id="ORD96142.1"/>
    </source>
</evidence>
<name>A0A1X0QH98_9MICR</name>
<dbReference type="EMBL" id="LTAI01000285">
    <property type="protein sequence ID" value="ORD99151.1"/>
    <property type="molecule type" value="Genomic_DNA"/>
</dbReference>
<proteinExistence type="predicted"/>
<dbReference type="VEuPathDB" id="MicrosporidiaDB:HERIO_1908"/>
<accession>A0A1X0QH98</accession>
<dbReference type="Proteomes" id="UP000192501">
    <property type="component" value="Unassembled WGS sequence"/>
</dbReference>
<feature type="compositionally biased region" description="Acidic residues" evidence="1">
    <location>
        <begin position="79"/>
        <end position="89"/>
    </location>
</feature>
<gene>
    <name evidence="3" type="ORF">A0H76_1321</name>
    <name evidence="2" type="ORF">HERIO_1908</name>
</gene>
<evidence type="ECO:0000313" key="3">
    <source>
        <dbReference type="EMBL" id="ORD99151.1"/>
    </source>
</evidence>
<dbReference type="Proteomes" id="UP000192356">
    <property type="component" value="Unassembled WGS sequence"/>
</dbReference>
<feature type="region of interest" description="Disordered" evidence="1">
    <location>
        <begin position="78"/>
        <end position="97"/>
    </location>
</feature>
<dbReference type="VEuPathDB" id="MicrosporidiaDB:A0H76_1321"/>
<evidence type="ECO:0000256" key="1">
    <source>
        <dbReference type="SAM" id="MobiDB-lite"/>
    </source>
</evidence>
<dbReference type="EMBL" id="LVKB01000124">
    <property type="protein sequence ID" value="ORD96142.1"/>
    <property type="molecule type" value="Genomic_DNA"/>
</dbReference>